<keyword evidence="2" id="KW-1185">Reference proteome</keyword>
<dbReference type="EMBL" id="JAIZPD010000020">
    <property type="protein sequence ID" value="KAH0957577.1"/>
    <property type="molecule type" value="Genomic_DNA"/>
</dbReference>
<reference evidence="1" key="1">
    <citation type="submission" date="2021-09" db="EMBL/GenBank/DDBJ databases">
        <title>A high-quality genome of the endoparasitic fungus Hirsutella rhossiliensis with a comparison of Hirsutella genomes reveals transposable elements contributing to genome size variation.</title>
        <authorList>
            <person name="Lin R."/>
            <person name="Jiao Y."/>
            <person name="Sun X."/>
            <person name="Ling J."/>
            <person name="Xie B."/>
            <person name="Cheng X."/>
        </authorList>
    </citation>
    <scope>NUCLEOTIDE SEQUENCE</scope>
    <source>
        <strain evidence="1">HR02</strain>
    </source>
</reference>
<evidence type="ECO:0000313" key="2">
    <source>
        <dbReference type="Proteomes" id="UP000824596"/>
    </source>
</evidence>
<accession>A0A9P8MM91</accession>
<sequence length="303" mass="33833">MPTETAIFSSVPDRVLELLTGYLPSSLSILRRLQFARRDAGTNPHARTIFTSDHGRLERGSPDPKIFVVAHVDLFYNPNTQIFLYSSLESQNYETGYAQDQSEHEALLATTVESLVRLRREGGSGERYPRRLILGSLHSDVRAILERTGRIHLLPSRGSGIYDKWLFQAQTLPRVGSQLPEDMHWGFATLSDCQMVVSRTHILRSPDLLIKLHNLMVKLQDLTPIAWAFLGIDGSIISLHCEESHRRNGLAKALAAKLLRESTNSHSGDKCDGWASADVSTDNGAGQSVCKSLNGQRMWSVSW</sequence>
<comment type="caution">
    <text evidence="1">The sequence shown here is derived from an EMBL/GenBank/DDBJ whole genome shotgun (WGS) entry which is preliminary data.</text>
</comment>
<dbReference type="OrthoDB" id="61870at2759"/>
<dbReference type="GeneID" id="68360487"/>
<dbReference type="Proteomes" id="UP000824596">
    <property type="component" value="Unassembled WGS sequence"/>
</dbReference>
<gene>
    <name evidence="1" type="ORF">HRG_11359</name>
</gene>
<protein>
    <submittedName>
        <fullName evidence="1">Acetyltransferase</fullName>
    </submittedName>
</protein>
<proteinExistence type="predicted"/>
<dbReference type="InterPro" id="IPR016181">
    <property type="entry name" value="Acyl_CoA_acyltransferase"/>
</dbReference>
<dbReference type="Gene3D" id="3.40.630.30">
    <property type="match status" value="1"/>
</dbReference>
<dbReference type="SUPFAM" id="SSF55729">
    <property type="entry name" value="Acyl-CoA N-acyltransferases (Nat)"/>
    <property type="match status" value="1"/>
</dbReference>
<evidence type="ECO:0000313" key="1">
    <source>
        <dbReference type="EMBL" id="KAH0957577.1"/>
    </source>
</evidence>
<dbReference type="AlphaFoldDB" id="A0A9P8MM91"/>
<dbReference type="RefSeq" id="XP_044715091.1">
    <property type="nucleotide sequence ID" value="XM_044869829.1"/>
</dbReference>
<organism evidence="1 2">
    <name type="scientific">Hirsutella rhossiliensis</name>
    <dbReference type="NCBI Taxonomy" id="111463"/>
    <lineage>
        <taxon>Eukaryota</taxon>
        <taxon>Fungi</taxon>
        <taxon>Dikarya</taxon>
        <taxon>Ascomycota</taxon>
        <taxon>Pezizomycotina</taxon>
        <taxon>Sordariomycetes</taxon>
        <taxon>Hypocreomycetidae</taxon>
        <taxon>Hypocreales</taxon>
        <taxon>Ophiocordycipitaceae</taxon>
        <taxon>Hirsutella</taxon>
    </lineage>
</organism>
<name>A0A9P8MM91_9HYPO</name>